<sequence>MDEEQTCLSNISQKLFDIEPFQIMFAFLVGVANRAYMARGEFMQLHLADSELNNAITTLRHDTRFIRDTLVSSDYHRALLEKLETFPVLKMKRGAEGCQVCLTDWEPASAVQLSGEPYKAEEGFKLAEDDERGKKRRSFSTSCRSASTKWAKFTICASCEDRVVSFHAFSHWKYNLFCAIVDRIHWLETTFGDDSVDRSTLPTSTDDDEEIIEWLCSEGEGTFDEQWRVFTDMLRSAKDLADYRSFGNDAVRDSED</sequence>
<accession>A0A5C3R0R6</accession>
<protein>
    <submittedName>
        <fullName evidence="1">Uncharacterized protein</fullName>
    </submittedName>
</protein>
<dbReference type="Proteomes" id="UP000305067">
    <property type="component" value="Unassembled WGS sequence"/>
</dbReference>
<evidence type="ECO:0000313" key="1">
    <source>
        <dbReference type="EMBL" id="TFL07762.1"/>
    </source>
</evidence>
<reference evidence="1 2" key="1">
    <citation type="journal article" date="2019" name="Nat. Ecol. Evol.">
        <title>Megaphylogeny resolves global patterns of mushroom evolution.</title>
        <authorList>
            <person name="Varga T."/>
            <person name="Krizsan K."/>
            <person name="Foldi C."/>
            <person name="Dima B."/>
            <person name="Sanchez-Garcia M."/>
            <person name="Sanchez-Ramirez S."/>
            <person name="Szollosi G.J."/>
            <person name="Szarkandi J.G."/>
            <person name="Papp V."/>
            <person name="Albert L."/>
            <person name="Andreopoulos W."/>
            <person name="Angelini C."/>
            <person name="Antonin V."/>
            <person name="Barry K.W."/>
            <person name="Bougher N.L."/>
            <person name="Buchanan P."/>
            <person name="Buyck B."/>
            <person name="Bense V."/>
            <person name="Catcheside P."/>
            <person name="Chovatia M."/>
            <person name="Cooper J."/>
            <person name="Damon W."/>
            <person name="Desjardin D."/>
            <person name="Finy P."/>
            <person name="Geml J."/>
            <person name="Haridas S."/>
            <person name="Hughes K."/>
            <person name="Justo A."/>
            <person name="Karasinski D."/>
            <person name="Kautmanova I."/>
            <person name="Kiss B."/>
            <person name="Kocsube S."/>
            <person name="Kotiranta H."/>
            <person name="LaButti K.M."/>
            <person name="Lechner B.E."/>
            <person name="Liimatainen K."/>
            <person name="Lipzen A."/>
            <person name="Lukacs Z."/>
            <person name="Mihaltcheva S."/>
            <person name="Morgado L.N."/>
            <person name="Niskanen T."/>
            <person name="Noordeloos M.E."/>
            <person name="Ohm R.A."/>
            <person name="Ortiz-Santana B."/>
            <person name="Ovrebo C."/>
            <person name="Racz N."/>
            <person name="Riley R."/>
            <person name="Savchenko A."/>
            <person name="Shiryaev A."/>
            <person name="Soop K."/>
            <person name="Spirin V."/>
            <person name="Szebenyi C."/>
            <person name="Tomsovsky M."/>
            <person name="Tulloss R.E."/>
            <person name="Uehling J."/>
            <person name="Grigoriev I.V."/>
            <person name="Vagvolgyi C."/>
            <person name="Papp T."/>
            <person name="Martin F.M."/>
            <person name="Miettinen O."/>
            <person name="Hibbett D.S."/>
            <person name="Nagy L.G."/>
        </authorList>
    </citation>
    <scope>NUCLEOTIDE SEQUENCE [LARGE SCALE GENOMIC DNA]</scope>
    <source>
        <strain evidence="1 2">CBS 309.79</strain>
    </source>
</reference>
<name>A0A5C3R0R6_9AGAR</name>
<gene>
    <name evidence="1" type="ORF">BDV98DRAFT_36760</name>
</gene>
<organism evidence="1 2">
    <name type="scientific">Pterulicium gracile</name>
    <dbReference type="NCBI Taxonomy" id="1884261"/>
    <lineage>
        <taxon>Eukaryota</taxon>
        <taxon>Fungi</taxon>
        <taxon>Dikarya</taxon>
        <taxon>Basidiomycota</taxon>
        <taxon>Agaricomycotina</taxon>
        <taxon>Agaricomycetes</taxon>
        <taxon>Agaricomycetidae</taxon>
        <taxon>Agaricales</taxon>
        <taxon>Pleurotineae</taxon>
        <taxon>Pterulaceae</taxon>
        <taxon>Pterulicium</taxon>
    </lineage>
</organism>
<keyword evidence="2" id="KW-1185">Reference proteome</keyword>
<dbReference type="EMBL" id="ML178814">
    <property type="protein sequence ID" value="TFL07762.1"/>
    <property type="molecule type" value="Genomic_DNA"/>
</dbReference>
<dbReference type="AlphaFoldDB" id="A0A5C3R0R6"/>
<evidence type="ECO:0000313" key="2">
    <source>
        <dbReference type="Proteomes" id="UP000305067"/>
    </source>
</evidence>
<proteinExistence type="predicted"/>